<evidence type="ECO:0000313" key="2">
    <source>
        <dbReference type="Proteomes" id="UP000276770"/>
    </source>
</evidence>
<name>A0A3L7K1D2_9BACI</name>
<dbReference type="PANTHER" id="PTHR36849">
    <property type="entry name" value="CYTOPLASMIC PROTEIN-RELATED"/>
    <property type="match status" value="1"/>
</dbReference>
<dbReference type="OrthoDB" id="9790745at2"/>
<dbReference type="EMBL" id="RCVZ01000009">
    <property type="protein sequence ID" value="RLQ94472.1"/>
    <property type="molecule type" value="Genomic_DNA"/>
</dbReference>
<keyword evidence="2" id="KW-1185">Reference proteome</keyword>
<evidence type="ECO:0000313" key="1">
    <source>
        <dbReference type="EMBL" id="RLQ94472.1"/>
    </source>
</evidence>
<accession>A0A3L7K1D2</accession>
<proteinExistence type="predicted"/>
<dbReference type="AlphaFoldDB" id="A0A3L7K1D2"/>
<reference evidence="1 2" key="1">
    <citation type="submission" date="2018-10" db="EMBL/GenBank/DDBJ databases">
        <title>Falsibacillus sp. genome draft.</title>
        <authorList>
            <person name="Shi S."/>
        </authorList>
    </citation>
    <scope>NUCLEOTIDE SEQUENCE [LARGE SCALE GENOMIC DNA]</scope>
    <source>
        <strain evidence="1 2">GY 10110</strain>
    </source>
</reference>
<comment type="caution">
    <text evidence="1">The sequence shown here is derived from an EMBL/GenBank/DDBJ whole genome shotgun (WGS) entry which is preliminary data.</text>
</comment>
<gene>
    <name evidence="1" type="ORF">D9X91_13080</name>
</gene>
<dbReference type="Pfam" id="PF22752">
    <property type="entry name" value="DUF488-N3i"/>
    <property type="match status" value="1"/>
</dbReference>
<dbReference type="Proteomes" id="UP000276770">
    <property type="component" value="Unassembled WGS sequence"/>
</dbReference>
<protein>
    <submittedName>
        <fullName evidence="1">DUF488 domain-containing protein</fullName>
    </submittedName>
</protein>
<dbReference type="RefSeq" id="WP_121681085.1">
    <property type="nucleotide sequence ID" value="NZ_RCVZ01000009.1"/>
</dbReference>
<dbReference type="InterPro" id="IPR052552">
    <property type="entry name" value="YeaO-like"/>
</dbReference>
<sequence>MFQMKRIYEAAEESDGKRVLTDRLWPRGVSKEKAKLDEWMKEIAPSTELRKSFCHDPEKFDQFREKYREELQSEEKAEAVESLKRKGAEGNVTLLYGAKDETYNHAIVLKEFLEGKS</sequence>
<dbReference type="PANTHER" id="PTHR36849:SF1">
    <property type="entry name" value="CYTOPLASMIC PROTEIN"/>
    <property type="match status" value="1"/>
</dbReference>
<organism evidence="1 2">
    <name type="scientific">Falsibacillus albus</name>
    <dbReference type="NCBI Taxonomy" id="2478915"/>
    <lineage>
        <taxon>Bacteria</taxon>
        <taxon>Bacillati</taxon>
        <taxon>Bacillota</taxon>
        <taxon>Bacilli</taxon>
        <taxon>Bacillales</taxon>
        <taxon>Bacillaceae</taxon>
        <taxon>Falsibacillus</taxon>
    </lineage>
</organism>